<dbReference type="Pfam" id="PF25063">
    <property type="entry name" value="ARM_TT21_C"/>
    <property type="match status" value="1"/>
</dbReference>
<accession>A0AAJ7WLE1</accession>
<dbReference type="PANTHER" id="PTHR14699">
    <property type="entry name" value="STI2 PROTEIN-RELATED"/>
    <property type="match status" value="1"/>
</dbReference>
<keyword evidence="3 4" id="KW-0802">TPR repeat</keyword>
<dbReference type="InterPro" id="IPR056836">
    <property type="entry name" value="ARM_TT21_4th"/>
</dbReference>
<dbReference type="FunFam" id="1.25.40.10:FF:000197">
    <property type="entry name" value="Tetratricopeptide repeat domain 21B"/>
    <property type="match status" value="1"/>
</dbReference>
<evidence type="ECO:0000313" key="10">
    <source>
        <dbReference type="Proteomes" id="UP001318040"/>
    </source>
</evidence>
<keyword evidence="10" id="KW-1185">Reference proteome</keyword>
<dbReference type="InterPro" id="IPR056833">
    <property type="entry name" value="ARM_TT21_N"/>
</dbReference>
<dbReference type="PROSITE" id="PS50005">
    <property type="entry name" value="TPR"/>
    <property type="match status" value="4"/>
</dbReference>
<gene>
    <name evidence="11" type="primary">TTC21B</name>
</gene>
<evidence type="ECO:0000313" key="11">
    <source>
        <dbReference type="RefSeq" id="XP_032802041.1"/>
    </source>
</evidence>
<dbReference type="InterPro" id="IPR056835">
    <property type="entry name" value="ARM_TT21_5th"/>
</dbReference>
<dbReference type="GO" id="GO:0005929">
    <property type="term" value="C:cilium"/>
    <property type="evidence" value="ECO:0007669"/>
    <property type="project" value="GOC"/>
</dbReference>
<dbReference type="GO" id="GO:0030991">
    <property type="term" value="C:intraciliary transport particle A"/>
    <property type="evidence" value="ECO:0007669"/>
    <property type="project" value="TreeGrafter"/>
</dbReference>
<keyword evidence="2" id="KW-0677">Repeat</keyword>
<dbReference type="InterPro" id="IPR056832">
    <property type="entry name" value="ARM_TT21_2nd"/>
</dbReference>
<dbReference type="KEGG" id="pmrn:116938679"/>
<dbReference type="Proteomes" id="UP001318040">
    <property type="component" value="Chromosome 4"/>
</dbReference>
<organism evidence="10 11">
    <name type="scientific">Petromyzon marinus</name>
    <name type="common">Sea lamprey</name>
    <dbReference type="NCBI Taxonomy" id="7757"/>
    <lineage>
        <taxon>Eukaryota</taxon>
        <taxon>Metazoa</taxon>
        <taxon>Chordata</taxon>
        <taxon>Craniata</taxon>
        <taxon>Vertebrata</taxon>
        <taxon>Cyclostomata</taxon>
        <taxon>Hyperoartia</taxon>
        <taxon>Petromyzontiformes</taxon>
        <taxon>Petromyzontidae</taxon>
        <taxon>Petromyzon</taxon>
    </lineage>
</organism>
<dbReference type="FunFam" id="1.25.40.10:FF:000219">
    <property type="entry name" value="Tetratricopeptide repeat domain 21B"/>
    <property type="match status" value="1"/>
</dbReference>
<proteinExistence type="inferred from homology"/>
<evidence type="ECO:0000259" key="7">
    <source>
        <dbReference type="Pfam" id="PF25063"/>
    </source>
</evidence>
<dbReference type="SUPFAM" id="SSF48452">
    <property type="entry name" value="TPR-like"/>
    <property type="match status" value="5"/>
</dbReference>
<dbReference type="Gene3D" id="1.25.40.10">
    <property type="entry name" value="Tetratricopeptide repeat domain"/>
    <property type="match status" value="6"/>
</dbReference>
<comment type="similarity">
    <text evidence="1">Belongs to the TTC21 family.</text>
</comment>
<name>A0AAJ7WLE1_PETMA</name>
<dbReference type="CTD" id="79809"/>
<evidence type="ECO:0000259" key="5">
    <source>
        <dbReference type="Pfam" id="PF25060"/>
    </source>
</evidence>
<dbReference type="SMART" id="SM00028">
    <property type="entry name" value="TPR"/>
    <property type="match status" value="16"/>
</dbReference>
<dbReference type="Pfam" id="PF25062">
    <property type="entry name" value="ARM_TT21_N"/>
    <property type="match status" value="1"/>
</dbReference>
<evidence type="ECO:0000256" key="1">
    <source>
        <dbReference type="ARBA" id="ARBA00010935"/>
    </source>
</evidence>
<dbReference type="GO" id="GO:0035721">
    <property type="term" value="P:intraciliary retrograde transport"/>
    <property type="evidence" value="ECO:0007669"/>
    <property type="project" value="TreeGrafter"/>
</dbReference>
<evidence type="ECO:0000256" key="3">
    <source>
        <dbReference type="ARBA" id="ARBA00022803"/>
    </source>
</evidence>
<feature type="domain" description="Tetratricopeptide repeat protein 21A/21B fourth ARM" evidence="9">
    <location>
        <begin position="760"/>
        <end position="913"/>
    </location>
</feature>
<evidence type="ECO:0000256" key="4">
    <source>
        <dbReference type="PROSITE-ProRule" id="PRU00339"/>
    </source>
</evidence>
<feature type="domain" description="Tetratricopeptide repeat protein 21A/21B fifth ARM repeats" evidence="8">
    <location>
        <begin position="955"/>
        <end position="1070"/>
    </location>
</feature>
<feature type="repeat" description="TPR" evidence="4">
    <location>
        <begin position="326"/>
        <end position="359"/>
    </location>
</feature>
<dbReference type="PANTHER" id="PTHR14699:SF0">
    <property type="entry name" value="TETRATRICOPEPTIDE REPEAT PROTEIN 21 HOMOLOG"/>
    <property type="match status" value="1"/>
</dbReference>
<evidence type="ECO:0000256" key="2">
    <source>
        <dbReference type="ARBA" id="ARBA00022737"/>
    </source>
</evidence>
<dbReference type="InterPro" id="IPR011990">
    <property type="entry name" value="TPR-like_helical_dom_sf"/>
</dbReference>
<feature type="repeat" description="TPR" evidence="4">
    <location>
        <begin position="954"/>
        <end position="987"/>
    </location>
</feature>
<evidence type="ECO:0000259" key="8">
    <source>
        <dbReference type="Pfam" id="PF25064"/>
    </source>
</evidence>
<dbReference type="Pfam" id="PF25068">
    <property type="entry name" value="ARM_TT21_4th"/>
    <property type="match status" value="1"/>
</dbReference>
<reference evidence="11" key="1">
    <citation type="submission" date="2025-08" db="UniProtKB">
        <authorList>
            <consortium name="RefSeq"/>
        </authorList>
    </citation>
    <scope>IDENTIFICATION</scope>
    <source>
        <tissue evidence="11">Sperm</tissue>
    </source>
</reference>
<dbReference type="GeneID" id="116938679"/>
<evidence type="ECO:0000259" key="9">
    <source>
        <dbReference type="Pfam" id="PF25068"/>
    </source>
</evidence>
<dbReference type="InterPro" id="IPR056834">
    <property type="entry name" value="ARM_TT21_C"/>
</dbReference>
<dbReference type="GO" id="GO:0061512">
    <property type="term" value="P:protein localization to cilium"/>
    <property type="evidence" value="ECO:0007669"/>
    <property type="project" value="TreeGrafter"/>
</dbReference>
<dbReference type="InterPro" id="IPR040364">
    <property type="entry name" value="TTC21A/TTC21B"/>
</dbReference>
<feature type="repeat" description="TPR" evidence="4">
    <location>
        <begin position="724"/>
        <end position="757"/>
    </location>
</feature>
<protein>
    <submittedName>
        <fullName evidence="11">Tetratricopeptide repeat protein 21B</fullName>
    </submittedName>
</protein>
<dbReference type="FunFam" id="1.25.40.10:FF:000245">
    <property type="entry name" value="Tetratricopeptide repeat domain 21B"/>
    <property type="match status" value="1"/>
</dbReference>
<dbReference type="Pfam" id="PF25058">
    <property type="entry name" value="ARM_TT21"/>
    <property type="match status" value="1"/>
</dbReference>
<feature type="domain" description="Tetratricopeptide repeat protein 21A/21B N-terminal ARM repeat" evidence="6">
    <location>
        <begin position="14"/>
        <end position="233"/>
    </location>
</feature>
<dbReference type="InterPro" id="IPR019734">
    <property type="entry name" value="TPR_rpt"/>
</dbReference>
<dbReference type="Pfam" id="PF25060">
    <property type="entry name" value="ARM_TT21_2nd"/>
    <property type="match status" value="1"/>
</dbReference>
<dbReference type="RefSeq" id="XP_032802041.1">
    <property type="nucleotide sequence ID" value="XM_032946150.1"/>
</dbReference>
<feature type="domain" description="Tetratricopeptide repeat protein 21A/21B second ARM" evidence="5">
    <location>
        <begin position="272"/>
        <end position="542"/>
    </location>
</feature>
<dbReference type="Pfam" id="PF13176">
    <property type="entry name" value="TPR_7"/>
    <property type="match status" value="1"/>
</dbReference>
<feature type="repeat" description="TPR" evidence="4">
    <location>
        <begin position="791"/>
        <end position="824"/>
    </location>
</feature>
<feature type="domain" description="Tetratricopeptide repeat protein 21A/21B C-terminal ARM" evidence="7">
    <location>
        <begin position="1106"/>
        <end position="1314"/>
    </location>
</feature>
<dbReference type="Pfam" id="PF25064">
    <property type="entry name" value="ARM_TT21_5th"/>
    <property type="match status" value="1"/>
</dbReference>
<evidence type="ECO:0000259" key="6">
    <source>
        <dbReference type="Pfam" id="PF25062"/>
    </source>
</evidence>
<sequence>MADEDENAVSLLSHYCRERLARHVQTAAGEAIKKYGADPVFAFFRALGMLMEERIPEAIRELEASKTKQDVSLCSIIALIYAHKKSSTVDREAVQELEAKLKEDRKTAGEKSLYFGALFLWLIGRHEKAREYIDRMIKISSDAKKGLILKGWIDLTCGKDVFMKKSIKYIDEGLQQGKDAFALMGKAKYFELKHNYSGALEVINQAIVAFPSFLPALVEKMRLQLALQDWEQTLETGQRILQKDSHSLEALQMQILHALCREGDSTVAAARIGDLINALDRFEPSNPGLCHRLALVFSRVSGRNKLVLQQTYALVERAFHITPHDAEIAIELGNQLVMQRNFQEAMKHYRHGMSLDETSITALMGIIKCQLFEGRLDDAEQQLELLKEIQESIGKSGELSYLRAVLAVRRQKGLDETLSLLDDAVDTHFVALTGIPLGMLYFEKLNPDFILEIVKEYLTFCPTQPGAPGQALPPVLKQCVTLLETIVKVAPGVMEGLYLMARTKYISGDIDAAQGSLQHCLEKSPSYSDAHLLMAQIYLSQKNYKQCSQSLELALSHSFEIRDHPLYHLIKARVLKETGDVPEALRTLKLAMSLPGMKQRSGATKSKGKVPDINTTDRVSVFLELADALRLNGEQHEAAKVMQDAINEFSGTPEEVRVVISNAELALGRGDVESTLSVLRGISPEQPYYIQAKEKMAHVYLHHRKDKNLYAACYRELVEKLPGPHTFILLGDAYMNIQEPEKAIDVYEQAMKKNPRDGVLASKIGQALVRTHNYGKAISYYEAALKSGQQNLLRYDLAELLLMLRQYDKAEKVLRQALDHHPVNDLQTLMEDTKYLVQLAKVHSKTGKTDDAVLALTKAREVQARILKRVQVEQPDLVPAQKQLAAQICSQLAEQAIDQREHDKAAKFYREALVYCENDSKVILELARIYMAQDNLDVCQQQCATILRNDVDNDDATMMMADLLFRKHDYEQAIFHFQQLIERKPENFGALARMIELLRRAGTLGEAPRFLMLAEKNGSQRPLDPGYNYCKGLYLWYTGEPNDALKHFNKARKDSDWGQKAIYNMIEICLNPDNDIVGGEVFENLDGNVSSSQRERQESEQMAMRTAEKLLQELRPRSTQDALRVRILENHCLMATRQKASVEKALNAFTDIASTEKEHVPALLGMATAFMILKQTPRARNHLKRVGKMTWNPEEAEEFERSWLLLADIYIQASKYDIAGELLRRCLQHNKSCSKAYEYMGFIMEKEQSYKDAALNYELAWKYTSQSNPTIGYKLAFNYLKGKRYVDAIDICHKVLGAHPDYPKMRKDILDKARASLRT</sequence>